<comment type="caution">
    <text evidence="2">The sequence shown here is derived from an EMBL/GenBank/DDBJ whole genome shotgun (WGS) entry which is preliminary data.</text>
</comment>
<feature type="compositionally biased region" description="Low complexity" evidence="1">
    <location>
        <begin position="9"/>
        <end position="24"/>
    </location>
</feature>
<organism evidence="2 3">
    <name type="scientific">Nonomuraea insulae</name>
    <dbReference type="NCBI Taxonomy" id="1616787"/>
    <lineage>
        <taxon>Bacteria</taxon>
        <taxon>Bacillati</taxon>
        <taxon>Actinomycetota</taxon>
        <taxon>Actinomycetes</taxon>
        <taxon>Streptosporangiales</taxon>
        <taxon>Streptosporangiaceae</taxon>
        <taxon>Nonomuraea</taxon>
    </lineage>
</organism>
<name>A0ABW1CQY3_9ACTN</name>
<dbReference type="RefSeq" id="WP_379517548.1">
    <property type="nucleotide sequence ID" value="NZ_JBHSPA010000034.1"/>
</dbReference>
<protein>
    <submittedName>
        <fullName evidence="2">Uncharacterized protein</fullName>
    </submittedName>
</protein>
<accession>A0ABW1CQY3</accession>
<keyword evidence="3" id="KW-1185">Reference proteome</keyword>
<reference evidence="3" key="1">
    <citation type="journal article" date="2019" name="Int. J. Syst. Evol. Microbiol.">
        <title>The Global Catalogue of Microorganisms (GCM) 10K type strain sequencing project: providing services to taxonomists for standard genome sequencing and annotation.</title>
        <authorList>
            <consortium name="The Broad Institute Genomics Platform"/>
            <consortium name="The Broad Institute Genome Sequencing Center for Infectious Disease"/>
            <person name="Wu L."/>
            <person name="Ma J."/>
        </authorList>
    </citation>
    <scope>NUCLEOTIDE SEQUENCE [LARGE SCALE GENOMIC DNA]</scope>
    <source>
        <strain evidence="3">CCUG 53903</strain>
    </source>
</reference>
<sequence>MSHPSVHLATDATTNPATTRTILTSPAADRADLNGAPTARSAEALPTIDLDADTTQPNEAPDSLGGNSCSRGGSLPLDVAEHAFTLLMRGPAPLSLDGAQLGHGLPARPIPLNELQAMLLHPTCSRTTRDHVWRHLISQARTHRAAWMIAAVALAIPMLRRLITALASKTVVERVDREDLEADVLTAYMEALCRVNLTWSHPLLRLSRLTHIAVVRAHAIDRPGPLADPDLSDRADSGQQPLTYPAGHPDVLLAEAIAQQIITELEAELIAATRLDGVSLSSYCRRRGLLYCAALKRRQRAETALYQALQRGDL</sequence>
<gene>
    <name evidence="2" type="ORF">ACFPZ3_29615</name>
</gene>
<evidence type="ECO:0000313" key="3">
    <source>
        <dbReference type="Proteomes" id="UP001596058"/>
    </source>
</evidence>
<proteinExistence type="predicted"/>
<dbReference type="Proteomes" id="UP001596058">
    <property type="component" value="Unassembled WGS sequence"/>
</dbReference>
<evidence type="ECO:0000313" key="2">
    <source>
        <dbReference type="EMBL" id="MFC5828043.1"/>
    </source>
</evidence>
<evidence type="ECO:0000256" key="1">
    <source>
        <dbReference type="SAM" id="MobiDB-lite"/>
    </source>
</evidence>
<dbReference type="EMBL" id="JBHSPA010000034">
    <property type="protein sequence ID" value="MFC5828043.1"/>
    <property type="molecule type" value="Genomic_DNA"/>
</dbReference>
<feature type="region of interest" description="Disordered" evidence="1">
    <location>
        <begin position="1"/>
        <end position="35"/>
    </location>
</feature>